<feature type="transmembrane region" description="Helical" evidence="4">
    <location>
        <begin position="148"/>
        <end position="167"/>
    </location>
</feature>
<evidence type="ECO:0000313" key="6">
    <source>
        <dbReference type="Proteomes" id="UP001293254"/>
    </source>
</evidence>
<comment type="caution">
    <text evidence="5">The sequence shown here is derived from an EMBL/GenBank/DDBJ whole genome shotgun (WGS) entry which is preliminary data.</text>
</comment>
<reference evidence="5" key="1">
    <citation type="submission" date="2020-06" db="EMBL/GenBank/DDBJ databases">
        <authorList>
            <person name="Li T."/>
            <person name="Hu X."/>
            <person name="Zhang T."/>
            <person name="Song X."/>
            <person name="Zhang H."/>
            <person name="Dai N."/>
            <person name="Sheng W."/>
            <person name="Hou X."/>
            <person name="Wei L."/>
        </authorList>
    </citation>
    <scope>NUCLEOTIDE SEQUENCE</scope>
    <source>
        <strain evidence="5">3651</strain>
        <tissue evidence="5">Leaf</tissue>
    </source>
</reference>
<evidence type="ECO:0000256" key="2">
    <source>
        <dbReference type="ARBA" id="ARBA00022989"/>
    </source>
</evidence>
<evidence type="ECO:0000313" key="5">
    <source>
        <dbReference type="EMBL" id="KAK4425065.1"/>
    </source>
</evidence>
<accession>A0AAE1Y7D3</accession>
<keyword evidence="6" id="KW-1185">Reference proteome</keyword>
<dbReference type="InterPro" id="IPR030184">
    <property type="entry name" value="WAT1-related"/>
</dbReference>
<feature type="transmembrane region" description="Helical" evidence="4">
    <location>
        <begin position="78"/>
        <end position="97"/>
    </location>
</feature>
<proteinExistence type="predicted"/>
<organism evidence="5 6">
    <name type="scientific">Sesamum alatum</name>
    <dbReference type="NCBI Taxonomy" id="300844"/>
    <lineage>
        <taxon>Eukaryota</taxon>
        <taxon>Viridiplantae</taxon>
        <taxon>Streptophyta</taxon>
        <taxon>Embryophyta</taxon>
        <taxon>Tracheophyta</taxon>
        <taxon>Spermatophyta</taxon>
        <taxon>Magnoliopsida</taxon>
        <taxon>eudicotyledons</taxon>
        <taxon>Gunneridae</taxon>
        <taxon>Pentapetalae</taxon>
        <taxon>asterids</taxon>
        <taxon>lamiids</taxon>
        <taxon>Lamiales</taxon>
        <taxon>Pedaliaceae</taxon>
        <taxon>Sesamum</taxon>
    </lineage>
</organism>
<name>A0AAE1Y7D3_9LAMI</name>
<dbReference type="EMBL" id="JACGWO010000006">
    <property type="protein sequence ID" value="KAK4425065.1"/>
    <property type="molecule type" value="Genomic_DNA"/>
</dbReference>
<keyword evidence="3 4" id="KW-0472">Membrane</keyword>
<feature type="transmembrane region" description="Helical" evidence="4">
    <location>
        <begin position="46"/>
        <end position="66"/>
    </location>
</feature>
<keyword evidence="1 4" id="KW-0812">Transmembrane</keyword>
<dbReference type="GO" id="GO:0016020">
    <property type="term" value="C:membrane"/>
    <property type="evidence" value="ECO:0007669"/>
    <property type="project" value="InterPro"/>
</dbReference>
<evidence type="ECO:0000256" key="4">
    <source>
        <dbReference type="SAM" id="Phobius"/>
    </source>
</evidence>
<dbReference type="PANTHER" id="PTHR31218">
    <property type="entry name" value="WAT1-RELATED PROTEIN"/>
    <property type="match status" value="1"/>
</dbReference>
<evidence type="ECO:0000256" key="3">
    <source>
        <dbReference type="ARBA" id="ARBA00023136"/>
    </source>
</evidence>
<protein>
    <submittedName>
        <fullName evidence="5">WAT1-related protein</fullName>
    </submittedName>
</protein>
<gene>
    <name evidence="5" type="ORF">Salat_1700100</name>
</gene>
<dbReference type="GO" id="GO:0022857">
    <property type="term" value="F:transmembrane transporter activity"/>
    <property type="evidence" value="ECO:0007669"/>
    <property type="project" value="InterPro"/>
</dbReference>
<evidence type="ECO:0000256" key="1">
    <source>
        <dbReference type="ARBA" id="ARBA00022692"/>
    </source>
</evidence>
<reference evidence="5" key="2">
    <citation type="journal article" date="2024" name="Plant">
        <title>Genomic evolution and insights into agronomic trait innovations of Sesamum species.</title>
        <authorList>
            <person name="Miao H."/>
            <person name="Wang L."/>
            <person name="Qu L."/>
            <person name="Liu H."/>
            <person name="Sun Y."/>
            <person name="Le M."/>
            <person name="Wang Q."/>
            <person name="Wei S."/>
            <person name="Zheng Y."/>
            <person name="Lin W."/>
            <person name="Duan Y."/>
            <person name="Cao H."/>
            <person name="Xiong S."/>
            <person name="Wang X."/>
            <person name="Wei L."/>
            <person name="Li C."/>
            <person name="Ma Q."/>
            <person name="Ju M."/>
            <person name="Zhao R."/>
            <person name="Li G."/>
            <person name="Mu C."/>
            <person name="Tian Q."/>
            <person name="Mei H."/>
            <person name="Zhang T."/>
            <person name="Gao T."/>
            <person name="Zhang H."/>
        </authorList>
    </citation>
    <scope>NUCLEOTIDE SEQUENCE</scope>
    <source>
        <strain evidence="5">3651</strain>
    </source>
</reference>
<sequence>MGWTEQIPTLSMIACQFMYAAVILIGKKALSQDMSSMAFVVYRQCVAFLLLAPFVFTSVTLFQNLYFEGLNLASSSAASAMNNLVPSITLITAYTIGLEKLNLPSVRSVAKIIGTVLCVSGAVAIALLKGPKLLNDEIQDIRDTFLLGVPNQWLLGCLFLFGGACAWSL</sequence>
<keyword evidence="2 4" id="KW-1133">Transmembrane helix</keyword>
<dbReference type="AlphaFoldDB" id="A0AAE1Y7D3"/>
<feature type="transmembrane region" description="Helical" evidence="4">
    <location>
        <begin position="6"/>
        <end position="25"/>
    </location>
</feature>
<feature type="transmembrane region" description="Helical" evidence="4">
    <location>
        <begin position="109"/>
        <end position="128"/>
    </location>
</feature>
<dbReference type="Proteomes" id="UP001293254">
    <property type="component" value="Unassembled WGS sequence"/>
</dbReference>